<dbReference type="Proteomes" id="UP001596976">
    <property type="component" value="Unassembled WGS sequence"/>
</dbReference>
<comment type="caution">
    <text evidence="1">The sequence shown here is derived from an EMBL/GenBank/DDBJ whole genome shotgun (WGS) entry which is preliminary data.</text>
</comment>
<dbReference type="EMBL" id="JBHTJF010000035">
    <property type="protein sequence ID" value="MFD0944206.1"/>
    <property type="molecule type" value="Genomic_DNA"/>
</dbReference>
<gene>
    <name evidence="1" type="ORF">ACFQ0V_10680</name>
</gene>
<dbReference type="InterPro" id="IPR045707">
    <property type="entry name" value="DUF6063"/>
</dbReference>
<evidence type="ECO:0000313" key="1">
    <source>
        <dbReference type="EMBL" id="MFD0944206.1"/>
    </source>
</evidence>
<reference evidence="2" key="1">
    <citation type="journal article" date="2019" name="Int. J. Syst. Evol. Microbiol.">
        <title>The Global Catalogue of Microorganisms (GCM) 10K type strain sequencing project: providing services to taxonomists for standard genome sequencing and annotation.</title>
        <authorList>
            <consortium name="The Broad Institute Genomics Platform"/>
            <consortium name="The Broad Institute Genome Sequencing Center for Infectious Disease"/>
            <person name="Wu L."/>
            <person name="Ma J."/>
        </authorList>
    </citation>
    <scope>NUCLEOTIDE SEQUENCE [LARGE SCALE GENOMIC DNA]</scope>
    <source>
        <strain evidence="2">CCUG 63563</strain>
    </source>
</reference>
<keyword evidence="2" id="KW-1185">Reference proteome</keyword>
<sequence>MYEQEEIKRAFQMYQQLAMTGYVTGEAIQHYKSETNFRALVDFYCEQVDSICMLIGNEAILVPKTTLSPHHVSNETLRRTYFGSQGKNEDLYLMYFATLCVLGEFYNSFHSLEPTRAFITLEEWIQSIDQRIEALQSLGEETLEQKELEFSYHWRGIIEKWHALDDVREGVKHQRGQTKSRVSFLHKVCHFLEQEEVLRQVGEGEYSLAERTKNIVGNYFMDSEYNRGILEFLYGEEEREDADNS</sequence>
<accession>A0ABW3GYC3</accession>
<name>A0ABW3GYC3_9BACL</name>
<organism evidence="1 2">
    <name type="scientific">Savagea faecisuis</name>
    <dbReference type="NCBI Taxonomy" id="1274803"/>
    <lineage>
        <taxon>Bacteria</taxon>
        <taxon>Bacillati</taxon>
        <taxon>Bacillota</taxon>
        <taxon>Bacilli</taxon>
        <taxon>Bacillales</taxon>
        <taxon>Caryophanaceae</taxon>
        <taxon>Savagea</taxon>
    </lineage>
</organism>
<proteinExistence type="predicted"/>
<evidence type="ECO:0000313" key="2">
    <source>
        <dbReference type="Proteomes" id="UP001596976"/>
    </source>
</evidence>
<protein>
    <submittedName>
        <fullName evidence="1">DUF6063 family protein</fullName>
    </submittedName>
</protein>
<dbReference type="Pfam" id="PF19539">
    <property type="entry name" value="DUF6063"/>
    <property type="match status" value="1"/>
</dbReference>
<dbReference type="RefSeq" id="WP_381013238.1">
    <property type="nucleotide sequence ID" value="NZ_JBHTJF010000035.1"/>
</dbReference>